<dbReference type="Pfam" id="PF01497">
    <property type="entry name" value="Peripla_BP_2"/>
    <property type="match status" value="1"/>
</dbReference>
<feature type="domain" description="Fe/B12 periplasmic-binding" evidence="9">
    <location>
        <begin position="404"/>
        <end position="661"/>
    </location>
</feature>
<reference evidence="11" key="1">
    <citation type="journal article" date="2019" name="Int. J. Syst. Evol. Microbiol.">
        <title>The Global Catalogue of Microorganisms (GCM) 10K type strain sequencing project: providing services to taxonomists for standard genome sequencing and annotation.</title>
        <authorList>
            <consortium name="The Broad Institute Genomics Platform"/>
            <consortium name="The Broad Institute Genome Sequencing Center for Infectious Disease"/>
            <person name="Wu L."/>
            <person name="Ma J."/>
        </authorList>
    </citation>
    <scope>NUCLEOTIDE SEQUENCE [LARGE SCALE GENOMIC DNA]</scope>
    <source>
        <strain evidence="11">KCTC 12907</strain>
    </source>
</reference>
<evidence type="ECO:0000313" key="10">
    <source>
        <dbReference type="EMBL" id="MFC7152779.1"/>
    </source>
</evidence>
<dbReference type="Pfam" id="PF12833">
    <property type="entry name" value="HTH_18"/>
    <property type="match status" value="1"/>
</dbReference>
<evidence type="ECO:0000259" key="8">
    <source>
        <dbReference type="PROSITE" id="PS01124"/>
    </source>
</evidence>
<evidence type="ECO:0000256" key="3">
    <source>
        <dbReference type="ARBA" id="ARBA00022448"/>
    </source>
</evidence>
<dbReference type="SUPFAM" id="SSF53807">
    <property type="entry name" value="Helical backbone' metal receptor"/>
    <property type="match status" value="1"/>
</dbReference>
<comment type="similarity">
    <text evidence="2">Belongs to the bacterial solute-binding protein 8 family.</text>
</comment>
<dbReference type="PANTHER" id="PTHR30532:SF29">
    <property type="entry name" value="FE(3+) DICITRATE-BINDING PERIPLASMIC PROTEIN"/>
    <property type="match status" value="1"/>
</dbReference>
<dbReference type="InterPro" id="IPR018062">
    <property type="entry name" value="HTH_AraC-typ_CS"/>
</dbReference>
<keyword evidence="6" id="KW-0238">DNA-binding</keyword>
<evidence type="ECO:0000256" key="2">
    <source>
        <dbReference type="ARBA" id="ARBA00008814"/>
    </source>
</evidence>
<dbReference type="InterPro" id="IPR018060">
    <property type="entry name" value="HTH_AraC"/>
</dbReference>
<dbReference type="RefSeq" id="WP_378050918.1">
    <property type="nucleotide sequence ID" value="NZ_JBHMDN010000031.1"/>
</dbReference>
<keyword evidence="3" id="KW-0813">Transport</keyword>
<dbReference type="PROSITE" id="PS50983">
    <property type="entry name" value="FE_B12_PBP"/>
    <property type="match status" value="1"/>
</dbReference>
<dbReference type="Proteomes" id="UP001596378">
    <property type="component" value="Unassembled WGS sequence"/>
</dbReference>
<keyword evidence="11" id="KW-1185">Reference proteome</keyword>
<evidence type="ECO:0000256" key="1">
    <source>
        <dbReference type="ARBA" id="ARBA00004196"/>
    </source>
</evidence>
<gene>
    <name evidence="10" type="ORF">ACFQMJ_29940</name>
</gene>
<evidence type="ECO:0000256" key="7">
    <source>
        <dbReference type="ARBA" id="ARBA00023163"/>
    </source>
</evidence>
<feature type="domain" description="HTH araC/xylS-type" evidence="8">
    <location>
        <begin position="190"/>
        <end position="288"/>
    </location>
</feature>
<dbReference type="PROSITE" id="PS00041">
    <property type="entry name" value="HTH_ARAC_FAMILY_1"/>
    <property type="match status" value="1"/>
</dbReference>
<dbReference type="SMART" id="SM00342">
    <property type="entry name" value="HTH_ARAC"/>
    <property type="match status" value="1"/>
</dbReference>
<accession>A0ABW2FLH9</accession>
<dbReference type="InterPro" id="IPR009057">
    <property type="entry name" value="Homeodomain-like_sf"/>
</dbReference>
<evidence type="ECO:0000256" key="5">
    <source>
        <dbReference type="ARBA" id="ARBA00023015"/>
    </source>
</evidence>
<evidence type="ECO:0000259" key="9">
    <source>
        <dbReference type="PROSITE" id="PS50983"/>
    </source>
</evidence>
<dbReference type="InterPro" id="IPR051313">
    <property type="entry name" value="Bact_iron-sidero_bind"/>
</dbReference>
<evidence type="ECO:0000256" key="4">
    <source>
        <dbReference type="ARBA" id="ARBA00022729"/>
    </source>
</evidence>
<keyword evidence="7" id="KW-0804">Transcription</keyword>
<proteinExistence type="inferred from homology"/>
<organism evidence="10 11">
    <name type="scientific">Cohnella cellulosilytica</name>
    <dbReference type="NCBI Taxonomy" id="986710"/>
    <lineage>
        <taxon>Bacteria</taxon>
        <taxon>Bacillati</taxon>
        <taxon>Bacillota</taxon>
        <taxon>Bacilli</taxon>
        <taxon>Bacillales</taxon>
        <taxon>Paenibacillaceae</taxon>
        <taxon>Cohnella</taxon>
    </lineage>
</organism>
<comment type="caution">
    <text evidence="10">The sequence shown here is derived from an EMBL/GenBank/DDBJ whole genome shotgun (WGS) entry which is preliminary data.</text>
</comment>
<sequence length="663" mass="74399">MREETGAMQIFTPEMLETMAYIWTRSSVSLIDVRHQSIYPEQPLRQYKMPSSTLVYAYGGTAHVQLNDTAFAMERFGLFHGGKGTLLSITPEEAALRSYMVLFKAETPPFFKKDLQRLLEQVNPFVLQFGYAPSNPVWLVYLFEQMIDNWSRTTAMNHFHTKNLFFQSMHEIYKDLEQEQPSFLQPDPVLSAKRYLDEHYMQPILFQDIADMFAISGGQLTRLFKKREGKSPQEYLTMKRLGAARYQLINTNATMREIADGCGFVDENTLFRMFKRYYNISPGDYRKKLGVMMQGYTIDNHSQRLYNKKGLDHLVKSRRDGELSMFGQARSKEMIVAAAMSLMLLLSACSTAAPTSTGSSSPAPASTQAQMTVDVETNGAEQGAQTRVVQTPQGEVEVPMNPKRVVVASIAGDLLELGITPVGVQVNGSLKDTAYADRATGITVINSFEPEEIMTFDPDLIIVDNEKKLDSMSKIAPTIFLTWDETVLTKEDRVKLLGEIFNKQKEAGQAIEKYHNKIAEAKTRLEEAGLYDSTVTVLGGTIQNPWVGGNVYGIGKLVYDTLGLTPPPAIEKDVFTLGEQWGFPSIEVLPDYCGEYIIYIGDGGDTIHGIDDFGSNEIWEAVPAVIRGNISYLPYTLAWYWDVYSTMAQIDRIVDGLIESAQG</sequence>
<protein>
    <submittedName>
        <fullName evidence="10">Helix-turn-helix domain-containing protein</fullName>
    </submittedName>
</protein>
<keyword evidence="5" id="KW-0805">Transcription regulation</keyword>
<dbReference type="InterPro" id="IPR002491">
    <property type="entry name" value="ABC_transptr_periplasmic_BD"/>
</dbReference>
<dbReference type="SUPFAM" id="SSF46689">
    <property type="entry name" value="Homeodomain-like"/>
    <property type="match status" value="2"/>
</dbReference>
<dbReference type="EMBL" id="JBHTAI010000026">
    <property type="protein sequence ID" value="MFC7152779.1"/>
    <property type="molecule type" value="Genomic_DNA"/>
</dbReference>
<evidence type="ECO:0000313" key="11">
    <source>
        <dbReference type="Proteomes" id="UP001596378"/>
    </source>
</evidence>
<name>A0ABW2FLH9_9BACL</name>
<dbReference type="PROSITE" id="PS01124">
    <property type="entry name" value="HTH_ARAC_FAMILY_2"/>
    <property type="match status" value="1"/>
</dbReference>
<dbReference type="Gene3D" id="3.40.50.1980">
    <property type="entry name" value="Nitrogenase molybdenum iron protein domain"/>
    <property type="match status" value="2"/>
</dbReference>
<dbReference type="Gene3D" id="1.10.10.60">
    <property type="entry name" value="Homeodomain-like"/>
    <property type="match status" value="2"/>
</dbReference>
<evidence type="ECO:0000256" key="6">
    <source>
        <dbReference type="ARBA" id="ARBA00023125"/>
    </source>
</evidence>
<dbReference type="PANTHER" id="PTHR30532">
    <property type="entry name" value="IRON III DICITRATE-BINDING PERIPLASMIC PROTEIN"/>
    <property type="match status" value="1"/>
</dbReference>
<comment type="subcellular location">
    <subcellularLocation>
        <location evidence="1">Cell envelope</location>
    </subcellularLocation>
</comment>
<keyword evidence="4" id="KW-0732">Signal</keyword>